<keyword evidence="1" id="KW-0645">Protease</keyword>
<dbReference type="Proteomes" id="UP000249725">
    <property type="component" value="Unassembled WGS sequence"/>
</dbReference>
<dbReference type="Gene3D" id="2.40.10.120">
    <property type="match status" value="1"/>
</dbReference>
<dbReference type="PANTHER" id="PTHR43343">
    <property type="entry name" value="PEPTIDASE S12"/>
    <property type="match status" value="1"/>
</dbReference>
<name>A0A328ASJ2_9CAUL</name>
<dbReference type="Pfam" id="PF13365">
    <property type="entry name" value="Trypsin_2"/>
    <property type="match status" value="1"/>
</dbReference>
<organism evidence="3 4">
    <name type="scientific">Phenylobacterium deserti</name>
    <dbReference type="NCBI Taxonomy" id="1914756"/>
    <lineage>
        <taxon>Bacteria</taxon>
        <taxon>Pseudomonadati</taxon>
        <taxon>Pseudomonadota</taxon>
        <taxon>Alphaproteobacteria</taxon>
        <taxon>Caulobacterales</taxon>
        <taxon>Caulobacteraceae</taxon>
        <taxon>Phenylobacterium</taxon>
    </lineage>
</organism>
<keyword evidence="2" id="KW-0378">Hydrolase</keyword>
<dbReference type="PRINTS" id="PR00834">
    <property type="entry name" value="PROTEASES2C"/>
</dbReference>
<dbReference type="EMBL" id="QFYR01000001">
    <property type="protein sequence ID" value="RAK57231.1"/>
    <property type="molecule type" value="Genomic_DNA"/>
</dbReference>
<dbReference type="PANTHER" id="PTHR43343:SF3">
    <property type="entry name" value="PROTEASE DO-LIKE 8, CHLOROPLASTIC"/>
    <property type="match status" value="1"/>
</dbReference>
<sequence length="412" mass="44105">MHPASFQTKLYRGIVVMKWVHLGAGLGALSLACAPASYAMAQSPEAELGGRVDLPSGKPSTASARQLGVAVPRSTGLAYGRALRQLEPETRAATRGAAEAAVYRKAAPAVVLVVSDDGFGSGVLVSSDGKIVTNLHVVGKESEVGVIFKPAMEGAAVSDGDARKAKVIRRDEVSDLALLQVDEVPAGVTPLAIGNSTTLEVGADVHAIGHPTGRTWTYTRGIVSQIRRAYGWKAEDKIAHEATVIQTQTPINPGNSGGPLLDDNLNVVGINSFIGEGEGLNFAVSAEDVKTFLARTSDRVTVSQASAEKCEVKALEEEQVTDPKGTRYLMDADCDNEADSIVVIPDSKRHPSTLWFDDDGDGKLDTMFFDNKQDGTWDEALYDTDGNDKPDMIGYFRKGEDEPYKWEKIKEE</sequence>
<evidence type="ECO:0000313" key="3">
    <source>
        <dbReference type="EMBL" id="RAK57231.1"/>
    </source>
</evidence>
<dbReference type="AlphaFoldDB" id="A0A328ASJ2"/>
<keyword evidence="4" id="KW-1185">Reference proteome</keyword>
<dbReference type="GO" id="GO:0004252">
    <property type="term" value="F:serine-type endopeptidase activity"/>
    <property type="evidence" value="ECO:0007669"/>
    <property type="project" value="InterPro"/>
</dbReference>
<accession>A0A328ASJ2</accession>
<proteinExistence type="predicted"/>
<protein>
    <recommendedName>
        <fullName evidence="5">Serine protease</fullName>
    </recommendedName>
</protein>
<dbReference type="GO" id="GO:0006508">
    <property type="term" value="P:proteolysis"/>
    <property type="evidence" value="ECO:0007669"/>
    <property type="project" value="UniProtKB-KW"/>
</dbReference>
<evidence type="ECO:0000256" key="1">
    <source>
        <dbReference type="ARBA" id="ARBA00022670"/>
    </source>
</evidence>
<comment type="caution">
    <text evidence="3">The sequence shown here is derived from an EMBL/GenBank/DDBJ whole genome shotgun (WGS) entry which is preliminary data.</text>
</comment>
<gene>
    <name evidence="3" type="ORF">DJ018_04590</name>
</gene>
<dbReference type="InterPro" id="IPR051201">
    <property type="entry name" value="Chloro_Bact_Ser_Proteases"/>
</dbReference>
<evidence type="ECO:0000256" key="2">
    <source>
        <dbReference type="ARBA" id="ARBA00022801"/>
    </source>
</evidence>
<reference evidence="4" key="1">
    <citation type="submission" date="2018-05" db="EMBL/GenBank/DDBJ databases">
        <authorList>
            <person name="Li X."/>
        </authorList>
    </citation>
    <scope>NUCLEOTIDE SEQUENCE [LARGE SCALE GENOMIC DNA]</scope>
    <source>
        <strain evidence="4">YIM 73061</strain>
    </source>
</reference>
<dbReference type="OrthoDB" id="9766361at2"/>
<dbReference type="SUPFAM" id="SSF50494">
    <property type="entry name" value="Trypsin-like serine proteases"/>
    <property type="match status" value="1"/>
</dbReference>
<dbReference type="InterPro" id="IPR009003">
    <property type="entry name" value="Peptidase_S1_PA"/>
</dbReference>
<evidence type="ECO:0000313" key="4">
    <source>
        <dbReference type="Proteomes" id="UP000249725"/>
    </source>
</evidence>
<dbReference type="InterPro" id="IPR001940">
    <property type="entry name" value="Peptidase_S1C"/>
</dbReference>
<evidence type="ECO:0008006" key="5">
    <source>
        <dbReference type="Google" id="ProtNLM"/>
    </source>
</evidence>